<proteinExistence type="predicted"/>
<dbReference type="OrthoDB" id="437742at2759"/>
<dbReference type="InterPro" id="IPR001683">
    <property type="entry name" value="PX_dom"/>
</dbReference>
<dbReference type="PANTHER" id="PTHR22999">
    <property type="entry name" value="PX SERINE/THREONINE KINASE PXK"/>
    <property type="match status" value="1"/>
</dbReference>
<evidence type="ECO:0000259" key="5">
    <source>
        <dbReference type="PROSITE" id="PS50195"/>
    </source>
</evidence>
<dbReference type="PANTHER" id="PTHR22999:SF23">
    <property type="entry name" value="SORTING NEXIN-16"/>
    <property type="match status" value="1"/>
</dbReference>
<dbReference type="SUPFAM" id="SSF64268">
    <property type="entry name" value="PX domain"/>
    <property type="match status" value="1"/>
</dbReference>
<protein>
    <submittedName>
        <fullName evidence="6">Kinesin-like protein KIF16B</fullName>
    </submittedName>
</protein>
<evidence type="ECO:0000256" key="3">
    <source>
        <dbReference type="SAM" id="MobiDB-lite"/>
    </source>
</evidence>
<evidence type="ECO:0000256" key="1">
    <source>
        <dbReference type="ARBA" id="ARBA00004496"/>
    </source>
</evidence>
<dbReference type="GO" id="GO:0005737">
    <property type="term" value="C:cytoplasm"/>
    <property type="evidence" value="ECO:0007669"/>
    <property type="project" value="UniProtKB-SubCell"/>
</dbReference>
<dbReference type="GO" id="GO:0035091">
    <property type="term" value="F:phosphatidylinositol binding"/>
    <property type="evidence" value="ECO:0007669"/>
    <property type="project" value="InterPro"/>
</dbReference>
<dbReference type="CDD" id="cd06093">
    <property type="entry name" value="PX_domain"/>
    <property type="match status" value="1"/>
</dbReference>
<feature type="signal peptide" evidence="4">
    <location>
        <begin position="1"/>
        <end position="15"/>
    </location>
</feature>
<organism evidence="6 7">
    <name type="scientific">Symbiodinium microadriaticum</name>
    <name type="common">Dinoflagellate</name>
    <name type="synonym">Zooxanthella microadriatica</name>
    <dbReference type="NCBI Taxonomy" id="2951"/>
    <lineage>
        <taxon>Eukaryota</taxon>
        <taxon>Sar</taxon>
        <taxon>Alveolata</taxon>
        <taxon>Dinophyceae</taxon>
        <taxon>Suessiales</taxon>
        <taxon>Symbiodiniaceae</taxon>
        <taxon>Symbiodinium</taxon>
    </lineage>
</organism>
<evidence type="ECO:0000256" key="2">
    <source>
        <dbReference type="ARBA" id="ARBA00022490"/>
    </source>
</evidence>
<feature type="region of interest" description="Disordered" evidence="3">
    <location>
        <begin position="288"/>
        <end position="311"/>
    </location>
</feature>
<dbReference type="InterPro" id="IPR051837">
    <property type="entry name" value="SortingNexin/PXDomain-PKLike"/>
</dbReference>
<name>A0A1Q9EFS3_SYMMI</name>
<evidence type="ECO:0000256" key="4">
    <source>
        <dbReference type="SAM" id="SignalP"/>
    </source>
</evidence>
<dbReference type="SMART" id="SM00312">
    <property type="entry name" value="PX"/>
    <property type="match status" value="1"/>
</dbReference>
<dbReference type="PROSITE" id="PS50195">
    <property type="entry name" value="PX"/>
    <property type="match status" value="1"/>
</dbReference>
<keyword evidence="2" id="KW-0963">Cytoplasm</keyword>
<evidence type="ECO:0000313" key="6">
    <source>
        <dbReference type="EMBL" id="OLQ06285.1"/>
    </source>
</evidence>
<keyword evidence="4" id="KW-0732">Signal</keyword>
<dbReference type="Gene3D" id="3.30.1520.10">
    <property type="entry name" value="Phox-like domain"/>
    <property type="match status" value="1"/>
</dbReference>
<dbReference type="InterPro" id="IPR036871">
    <property type="entry name" value="PX_dom_sf"/>
</dbReference>
<feature type="compositionally biased region" description="Polar residues" evidence="3">
    <location>
        <begin position="297"/>
        <end position="308"/>
    </location>
</feature>
<reference evidence="6 7" key="1">
    <citation type="submission" date="2016-02" db="EMBL/GenBank/DDBJ databases">
        <title>Genome analysis of coral dinoflagellate symbionts highlights evolutionary adaptations to a symbiotic lifestyle.</title>
        <authorList>
            <person name="Aranda M."/>
            <person name="Li Y."/>
            <person name="Liew Y.J."/>
            <person name="Baumgarten S."/>
            <person name="Simakov O."/>
            <person name="Wilson M."/>
            <person name="Piel J."/>
            <person name="Ashoor H."/>
            <person name="Bougouffa S."/>
            <person name="Bajic V.B."/>
            <person name="Ryu T."/>
            <person name="Ravasi T."/>
            <person name="Bayer T."/>
            <person name="Micklem G."/>
            <person name="Kim H."/>
            <person name="Bhak J."/>
            <person name="Lajeunesse T.C."/>
            <person name="Voolstra C.R."/>
        </authorList>
    </citation>
    <scope>NUCLEOTIDE SEQUENCE [LARGE SCALE GENOMIC DNA]</scope>
    <source>
        <strain evidence="6 7">CCMP2467</strain>
    </source>
</reference>
<comment type="subcellular location">
    <subcellularLocation>
        <location evidence="1">Cytoplasm</location>
    </subcellularLocation>
</comment>
<feature type="domain" description="PX" evidence="5">
    <location>
        <begin position="154"/>
        <end position="273"/>
    </location>
</feature>
<evidence type="ECO:0000313" key="7">
    <source>
        <dbReference type="Proteomes" id="UP000186817"/>
    </source>
</evidence>
<accession>A0A1Q9EFS3</accession>
<comment type="caution">
    <text evidence="6">The sequence shown here is derived from an EMBL/GenBank/DDBJ whole genome shotgun (WGS) entry which is preliminary data.</text>
</comment>
<gene>
    <name evidence="6" type="primary">KIF16B</name>
    <name evidence="6" type="ORF">AK812_SmicGene10440</name>
</gene>
<dbReference type="Proteomes" id="UP000186817">
    <property type="component" value="Unassembled WGS sequence"/>
</dbReference>
<dbReference type="EMBL" id="LSRX01000164">
    <property type="protein sequence ID" value="OLQ06285.1"/>
    <property type="molecule type" value="Genomic_DNA"/>
</dbReference>
<sequence length="370" mass="39453">MALLMVLAGLGLVVAEPSGVVNSTLRGNEPRHLASCGLDGKVDCGVCRCTDRIACEWCDGNGGPARIGSSGPSNSPAPASTHASGSCPSHLVSCGVCTCTTRSACQYCDGYGGPARISVSASHRICGPLAALLAIPLASRDSRAQKLPGNEAPMLPQYKVKFIGNTAQNEGGHTTYIIQVTHVDGSSWNLQRRYRALRELHDELKLRYGETLPHFPAKRFFGNNDPTFIAARQAALEQYLTGVLAIETEVFVDLGRGLEGKLLNFALPPAPIDEAEMAERTKKYTDSIDLGIDGDPVQNSHDNGSRVNQLKAPKPGLKEWDALLTQATVQLKEALRPPTPLADSAKLIATFPTLKISVRSPENSGKLDSS</sequence>
<dbReference type="AlphaFoldDB" id="A0A1Q9EFS3"/>
<feature type="chain" id="PRO_5012412586" evidence="4">
    <location>
        <begin position="16"/>
        <end position="370"/>
    </location>
</feature>
<keyword evidence="7" id="KW-1185">Reference proteome</keyword>
<dbReference type="Pfam" id="PF00787">
    <property type="entry name" value="PX"/>
    <property type="match status" value="1"/>
</dbReference>